<evidence type="ECO:0000256" key="1">
    <source>
        <dbReference type="ARBA" id="ARBA00023125"/>
    </source>
</evidence>
<evidence type="ECO:0000313" key="4">
    <source>
        <dbReference type="EMBL" id="MBO8459068.1"/>
    </source>
</evidence>
<dbReference type="GO" id="GO:0003700">
    <property type="term" value="F:DNA-binding transcription factor activity"/>
    <property type="evidence" value="ECO:0007669"/>
    <property type="project" value="TreeGrafter"/>
</dbReference>
<dbReference type="GO" id="GO:0000976">
    <property type="term" value="F:transcription cis-regulatory region binding"/>
    <property type="evidence" value="ECO:0007669"/>
    <property type="project" value="TreeGrafter"/>
</dbReference>
<dbReference type="PROSITE" id="PS50977">
    <property type="entry name" value="HTH_TETR_2"/>
    <property type="match status" value="1"/>
</dbReference>
<keyword evidence="1 2" id="KW-0238">DNA-binding</keyword>
<dbReference type="Gene3D" id="1.10.10.60">
    <property type="entry name" value="Homeodomain-like"/>
    <property type="match status" value="1"/>
</dbReference>
<reference evidence="4" key="1">
    <citation type="submission" date="2020-10" db="EMBL/GenBank/DDBJ databases">
        <authorList>
            <person name="Gilroy R."/>
        </authorList>
    </citation>
    <scope>NUCLEOTIDE SEQUENCE</scope>
    <source>
        <strain evidence="4">G3-3990</strain>
    </source>
</reference>
<accession>A0A9D9HSD0</accession>
<feature type="DNA-binding region" description="H-T-H motif" evidence="2">
    <location>
        <begin position="25"/>
        <end position="44"/>
    </location>
</feature>
<dbReference type="SUPFAM" id="SSF46689">
    <property type="entry name" value="Homeodomain-like"/>
    <property type="match status" value="1"/>
</dbReference>
<dbReference type="PANTHER" id="PTHR30055:SF226">
    <property type="entry name" value="HTH-TYPE TRANSCRIPTIONAL REGULATOR PKSA"/>
    <property type="match status" value="1"/>
</dbReference>
<dbReference type="Proteomes" id="UP000823641">
    <property type="component" value="Unassembled WGS sequence"/>
</dbReference>
<evidence type="ECO:0000256" key="2">
    <source>
        <dbReference type="PROSITE-ProRule" id="PRU00335"/>
    </source>
</evidence>
<dbReference type="Gene3D" id="1.10.357.10">
    <property type="entry name" value="Tetracycline Repressor, domain 2"/>
    <property type="match status" value="1"/>
</dbReference>
<evidence type="ECO:0000313" key="5">
    <source>
        <dbReference type="Proteomes" id="UP000823641"/>
    </source>
</evidence>
<gene>
    <name evidence="4" type="ORF">IAA73_01855</name>
</gene>
<dbReference type="InterPro" id="IPR009057">
    <property type="entry name" value="Homeodomain-like_sf"/>
</dbReference>
<dbReference type="InterPro" id="IPR001647">
    <property type="entry name" value="HTH_TetR"/>
</dbReference>
<dbReference type="InterPro" id="IPR050109">
    <property type="entry name" value="HTH-type_TetR-like_transc_reg"/>
</dbReference>
<evidence type="ECO:0000259" key="3">
    <source>
        <dbReference type="PROSITE" id="PS50977"/>
    </source>
</evidence>
<dbReference type="AlphaFoldDB" id="A0A9D9HSD0"/>
<proteinExistence type="predicted"/>
<dbReference type="SUPFAM" id="SSF48498">
    <property type="entry name" value="Tetracyclin repressor-like, C-terminal domain"/>
    <property type="match status" value="1"/>
</dbReference>
<sequence length="203" mass="23580">MITNREEVLENALRVFAKMNYEKASLVTIAKACGLSKWGLIYYYSFKQDLFVAVVDKYIFATQDPDNKFSFRGGTLLEFIDHHVESVEKTMRRIVGLLDDGNNPQGCSYNFYYFHLLMQVRQYYPDAGAKFAALFEKDRKLWRDLIERAKSSGEIRAEVDTEETVAMFREVFYGLSFEQAFLSGLDTGELSRKLRFIYSLIKA</sequence>
<reference evidence="4" key="2">
    <citation type="journal article" date="2021" name="PeerJ">
        <title>Extensive microbial diversity within the chicken gut microbiome revealed by metagenomics and culture.</title>
        <authorList>
            <person name="Gilroy R."/>
            <person name="Ravi A."/>
            <person name="Getino M."/>
            <person name="Pursley I."/>
            <person name="Horton D.L."/>
            <person name="Alikhan N.F."/>
            <person name="Baker D."/>
            <person name="Gharbi K."/>
            <person name="Hall N."/>
            <person name="Watson M."/>
            <person name="Adriaenssens E.M."/>
            <person name="Foster-Nyarko E."/>
            <person name="Jarju S."/>
            <person name="Secka A."/>
            <person name="Antonio M."/>
            <person name="Oren A."/>
            <person name="Chaudhuri R.R."/>
            <person name="La Ragione R."/>
            <person name="Hildebrand F."/>
            <person name="Pallen M.J."/>
        </authorList>
    </citation>
    <scope>NUCLEOTIDE SEQUENCE</scope>
    <source>
        <strain evidence="4">G3-3990</strain>
    </source>
</reference>
<organism evidence="4 5">
    <name type="scientific">Candidatus Gallipaludibacter merdavium</name>
    <dbReference type="NCBI Taxonomy" id="2840839"/>
    <lineage>
        <taxon>Bacteria</taxon>
        <taxon>Pseudomonadati</taxon>
        <taxon>Bacteroidota</taxon>
        <taxon>Bacteroidia</taxon>
        <taxon>Bacteroidales</taxon>
        <taxon>Candidatus Gallipaludibacter</taxon>
    </lineage>
</organism>
<dbReference type="InterPro" id="IPR036271">
    <property type="entry name" value="Tet_transcr_reg_TetR-rel_C_sf"/>
</dbReference>
<name>A0A9D9HSD0_9BACT</name>
<dbReference type="EMBL" id="JADIMG010000018">
    <property type="protein sequence ID" value="MBO8459068.1"/>
    <property type="molecule type" value="Genomic_DNA"/>
</dbReference>
<protein>
    <submittedName>
        <fullName evidence="4">TetR family transcriptional regulator</fullName>
    </submittedName>
</protein>
<comment type="caution">
    <text evidence="4">The sequence shown here is derived from an EMBL/GenBank/DDBJ whole genome shotgun (WGS) entry which is preliminary data.</text>
</comment>
<dbReference type="Pfam" id="PF00440">
    <property type="entry name" value="TetR_N"/>
    <property type="match status" value="1"/>
</dbReference>
<feature type="domain" description="HTH tetR-type" evidence="3">
    <location>
        <begin position="2"/>
        <end position="62"/>
    </location>
</feature>
<dbReference type="PANTHER" id="PTHR30055">
    <property type="entry name" value="HTH-TYPE TRANSCRIPTIONAL REGULATOR RUTR"/>
    <property type="match status" value="1"/>
</dbReference>